<gene>
    <name evidence="1" type="ORF">O6P43_019380</name>
</gene>
<protein>
    <submittedName>
        <fullName evidence="1">Zinc finger FYVE domain protein</fullName>
    </submittedName>
</protein>
<accession>A0AAD7PK75</accession>
<sequence length="288" mass="32003">MDKETQILSRLAANHLYLAQFEPFRATLLALRTRNPVLARSILQTIVAHSGRFRNILWSSSCSSPAFLTYLSTLELLQFDNATSAWNLEPEALRLRAEFLLLVQNLITRISESIGMNKDLGSIETEKDVVNGNGNVEERAKQSKGVNGELDNCAKVLDGVLELGVRRLKADFDNDMDGSETGTSSAASIEQGDLMSLRTAILDHPDVFDAFCWNINRQIRGWEGYNTGLAIMLPRDEDAGVDLSEEEDVKVLSSIEKTVQLAHLDAMKERLKEGDVEGPVSHIRFLSP</sequence>
<evidence type="ECO:0000313" key="1">
    <source>
        <dbReference type="EMBL" id="KAJ7958691.1"/>
    </source>
</evidence>
<dbReference type="EMBL" id="JARAOO010000008">
    <property type="protein sequence ID" value="KAJ7958691.1"/>
    <property type="molecule type" value="Genomic_DNA"/>
</dbReference>
<dbReference type="PANTHER" id="PTHR35478">
    <property type="entry name" value="ZINC FINGER FYVE DOMAIN PROTEIN"/>
    <property type="match status" value="1"/>
</dbReference>
<evidence type="ECO:0000313" key="2">
    <source>
        <dbReference type="Proteomes" id="UP001163823"/>
    </source>
</evidence>
<keyword evidence="2" id="KW-1185">Reference proteome</keyword>
<name>A0AAD7PK75_QUISA</name>
<dbReference type="KEGG" id="qsa:O6P43_019380"/>
<dbReference type="EMBL" id="JARAOO010000008">
    <property type="protein sequence ID" value="KAJ7958690.1"/>
    <property type="molecule type" value="Genomic_DNA"/>
</dbReference>
<reference evidence="1" key="1">
    <citation type="journal article" date="2023" name="Science">
        <title>Elucidation of the pathway for biosynthesis of saponin adjuvants from the soapbark tree.</title>
        <authorList>
            <person name="Reed J."/>
            <person name="Orme A."/>
            <person name="El-Demerdash A."/>
            <person name="Owen C."/>
            <person name="Martin L.B.B."/>
            <person name="Misra R.C."/>
            <person name="Kikuchi S."/>
            <person name="Rejzek M."/>
            <person name="Martin A.C."/>
            <person name="Harkess A."/>
            <person name="Leebens-Mack J."/>
            <person name="Louveau T."/>
            <person name="Stephenson M.J."/>
            <person name="Osbourn A."/>
        </authorList>
    </citation>
    <scope>NUCLEOTIDE SEQUENCE</scope>
    <source>
        <strain evidence="1">S10</strain>
    </source>
</reference>
<dbReference type="AlphaFoldDB" id="A0AAD7PK75"/>
<dbReference type="PANTHER" id="PTHR35478:SF1">
    <property type="entry name" value="ZINC FINGER FYVE DOMAIN-CONTAINING PROTEIN 26"/>
    <property type="match status" value="1"/>
</dbReference>
<dbReference type="Proteomes" id="UP001163823">
    <property type="component" value="Chromosome 8"/>
</dbReference>
<organism evidence="1 2">
    <name type="scientific">Quillaja saponaria</name>
    <name type="common">Soap bark tree</name>
    <dbReference type="NCBI Taxonomy" id="32244"/>
    <lineage>
        <taxon>Eukaryota</taxon>
        <taxon>Viridiplantae</taxon>
        <taxon>Streptophyta</taxon>
        <taxon>Embryophyta</taxon>
        <taxon>Tracheophyta</taxon>
        <taxon>Spermatophyta</taxon>
        <taxon>Magnoliopsida</taxon>
        <taxon>eudicotyledons</taxon>
        <taxon>Gunneridae</taxon>
        <taxon>Pentapetalae</taxon>
        <taxon>rosids</taxon>
        <taxon>fabids</taxon>
        <taxon>Fabales</taxon>
        <taxon>Quillajaceae</taxon>
        <taxon>Quillaja</taxon>
    </lineage>
</organism>
<proteinExistence type="predicted"/>
<comment type="caution">
    <text evidence="1">The sequence shown here is derived from an EMBL/GenBank/DDBJ whole genome shotgun (WGS) entry which is preliminary data.</text>
</comment>